<dbReference type="PANTHER" id="PTHR31377">
    <property type="entry name" value="AGMATINE DEIMINASE-RELATED"/>
    <property type="match status" value="1"/>
</dbReference>
<proteinExistence type="predicted"/>
<comment type="caution">
    <text evidence="3">The sequence shown here is derived from an EMBL/GenBank/DDBJ whole genome shotgun (WGS) entry which is preliminary data.</text>
</comment>
<name>A0A9D7SQB7_9BACT</name>
<gene>
    <name evidence="3" type="ORF">IPP15_02475</name>
</gene>
<evidence type="ECO:0000313" key="4">
    <source>
        <dbReference type="Proteomes" id="UP000808337"/>
    </source>
</evidence>
<feature type="region of interest" description="Disordered" evidence="2">
    <location>
        <begin position="472"/>
        <end position="491"/>
    </location>
</feature>
<dbReference type="GO" id="GO:0009446">
    <property type="term" value="P:putrescine biosynthetic process"/>
    <property type="evidence" value="ECO:0007669"/>
    <property type="project" value="InterPro"/>
</dbReference>
<evidence type="ECO:0000313" key="3">
    <source>
        <dbReference type="EMBL" id="MBK9981285.1"/>
    </source>
</evidence>
<keyword evidence="1" id="KW-0378">Hydrolase</keyword>
<dbReference type="GO" id="GO:0004668">
    <property type="term" value="F:protein-arginine deiminase activity"/>
    <property type="evidence" value="ECO:0007669"/>
    <property type="project" value="InterPro"/>
</dbReference>
<dbReference type="AlphaFoldDB" id="A0A9D7SQB7"/>
<sequence>MKMKFIFAAFILLLQDTSYSQPSYSPTGRNRMAAEWEPALGTIITWPLSIPYKLVIELATDGKLYIMVPDDKTQKEAVTWLSKWHLDPKHIKFIRAPQGIDAFWVRDWGPHAVFTEDGTMKLADGIYKYATPVSGIKCDDPLHFIYTTPDNKVLQTDIEDKAPQFIGLSMDMDMVELPFAFTGGNVITDGLGNAFSTCIIKNENLYGGESEEKFLADAKSMLGIDRYNLISNFEPDGIQHIDCFMKMLDDERLLVMRPPIGHPLYTVYENIVNNELAKLKNAYGRPYKILRLDTDVYYENKLAAYSNSLILNKTIYVPLFGIKQDSVALSEWRAAMPGYKVKGFDFQINKEPTISDEARHHYGNRGWNDGDALHCRTRAMWDPQMLYMSVDNIPESVTPAKDYSVNAIIKAYSKMPLIPESLKLSWRVKGTTEWNEILLAQTTTPDLYKGSIPAAKSGTTIEYFVAAKDKSDRSETMPRTAPDGLYSFNVQ</sequence>
<dbReference type="Proteomes" id="UP000808337">
    <property type="component" value="Unassembled WGS sequence"/>
</dbReference>
<dbReference type="SUPFAM" id="SSF55909">
    <property type="entry name" value="Pentein"/>
    <property type="match status" value="1"/>
</dbReference>
<dbReference type="EMBL" id="JADKGY010000001">
    <property type="protein sequence ID" value="MBK9981285.1"/>
    <property type="molecule type" value="Genomic_DNA"/>
</dbReference>
<dbReference type="GO" id="GO:0047632">
    <property type="term" value="F:agmatine deiminase activity"/>
    <property type="evidence" value="ECO:0007669"/>
    <property type="project" value="TreeGrafter"/>
</dbReference>
<accession>A0A9D7SQB7</accession>
<organism evidence="3 4">
    <name type="scientific">Candidatus Opimibacter skivensis</name>
    <dbReference type="NCBI Taxonomy" id="2982028"/>
    <lineage>
        <taxon>Bacteria</taxon>
        <taxon>Pseudomonadati</taxon>
        <taxon>Bacteroidota</taxon>
        <taxon>Saprospiria</taxon>
        <taxon>Saprospirales</taxon>
        <taxon>Saprospiraceae</taxon>
        <taxon>Candidatus Opimibacter</taxon>
    </lineage>
</organism>
<dbReference type="Pfam" id="PF04371">
    <property type="entry name" value="PAD_porph"/>
    <property type="match status" value="1"/>
</dbReference>
<dbReference type="InterPro" id="IPR007466">
    <property type="entry name" value="Peptidyl-Arg-deiminase_porph"/>
</dbReference>
<dbReference type="PANTHER" id="PTHR31377:SF0">
    <property type="entry name" value="AGMATINE DEIMINASE-RELATED"/>
    <property type="match status" value="1"/>
</dbReference>
<protein>
    <submittedName>
        <fullName evidence="3">Agmatine deiminase family protein</fullName>
    </submittedName>
</protein>
<evidence type="ECO:0000256" key="2">
    <source>
        <dbReference type="SAM" id="MobiDB-lite"/>
    </source>
</evidence>
<evidence type="ECO:0000256" key="1">
    <source>
        <dbReference type="ARBA" id="ARBA00022801"/>
    </source>
</evidence>
<dbReference type="Gene3D" id="3.75.10.10">
    <property type="entry name" value="L-arginine/glycine Amidinotransferase, Chain A"/>
    <property type="match status" value="1"/>
</dbReference>
<reference evidence="3 4" key="1">
    <citation type="submission" date="2020-10" db="EMBL/GenBank/DDBJ databases">
        <title>Connecting structure to function with the recovery of over 1000 high-quality activated sludge metagenome-assembled genomes encoding full-length rRNA genes using long-read sequencing.</title>
        <authorList>
            <person name="Singleton C.M."/>
            <person name="Petriglieri F."/>
            <person name="Kristensen J.M."/>
            <person name="Kirkegaard R.H."/>
            <person name="Michaelsen T.Y."/>
            <person name="Andersen M.H."/>
            <person name="Karst S.M."/>
            <person name="Dueholm M.S."/>
            <person name="Nielsen P.H."/>
            <person name="Albertsen M."/>
        </authorList>
    </citation>
    <scope>NUCLEOTIDE SEQUENCE [LARGE SCALE GENOMIC DNA]</scope>
    <source>
        <strain evidence="3">Ribe_18-Q3-R11-54_MAXAC.273</strain>
    </source>
</reference>